<organism evidence="2">
    <name type="scientific">marine sediment metagenome</name>
    <dbReference type="NCBI Taxonomy" id="412755"/>
    <lineage>
        <taxon>unclassified sequences</taxon>
        <taxon>metagenomes</taxon>
        <taxon>ecological metagenomes</taxon>
    </lineage>
</organism>
<protein>
    <submittedName>
        <fullName evidence="2">Uncharacterized protein</fullName>
    </submittedName>
</protein>
<feature type="non-terminal residue" evidence="2">
    <location>
        <position position="1"/>
    </location>
</feature>
<feature type="transmembrane region" description="Helical" evidence="1">
    <location>
        <begin position="185"/>
        <end position="212"/>
    </location>
</feature>
<name>X0VMX5_9ZZZZ</name>
<reference evidence="2" key="1">
    <citation type="journal article" date="2014" name="Front. Microbiol.">
        <title>High frequency of phylogenetically diverse reductive dehalogenase-homologous genes in deep subseafloor sedimentary metagenomes.</title>
        <authorList>
            <person name="Kawai M."/>
            <person name="Futagami T."/>
            <person name="Toyoda A."/>
            <person name="Takaki Y."/>
            <person name="Nishi S."/>
            <person name="Hori S."/>
            <person name="Arai W."/>
            <person name="Tsubouchi T."/>
            <person name="Morono Y."/>
            <person name="Uchiyama I."/>
            <person name="Ito T."/>
            <person name="Fujiyama A."/>
            <person name="Inagaki F."/>
            <person name="Takami H."/>
        </authorList>
    </citation>
    <scope>NUCLEOTIDE SEQUENCE</scope>
    <source>
        <strain evidence="2">Expedition CK06-06</strain>
    </source>
</reference>
<dbReference type="EMBL" id="BARS01021287">
    <property type="protein sequence ID" value="GAG01906.1"/>
    <property type="molecule type" value="Genomic_DNA"/>
</dbReference>
<keyword evidence="1" id="KW-1133">Transmembrane helix</keyword>
<dbReference type="AlphaFoldDB" id="X0VMX5"/>
<gene>
    <name evidence="2" type="ORF">S01H1_34214</name>
</gene>
<proteinExistence type="predicted"/>
<comment type="caution">
    <text evidence="2">The sequence shown here is derived from an EMBL/GenBank/DDBJ whole genome shotgun (WGS) entry which is preliminary data.</text>
</comment>
<keyword evidence="1" id="KW-0812">Transmembrane</keyword>
<sequence>YWDASTSSWNATEVVSTESTDWSWFPSLAVDALGNVHIAWHDYTDYAGAGTDLDIFYKYWNTSASSWTMTEVVSTESTDWSSHSSLAVDIAGDVHIAWHDSTDYASSGTDKDIFYKYWDNSTSSWNAAEVVSTESTSSSEYSSLAVDSAGYIYIAWQDYTDYAGAGTNWDIFYKHFAAPPVIPELAFIIFNFIEFVIISSLILGTFVFLSVVTRIRKKNSKLN</sequence>
<evidence type="ECO:0000313" key="2">
    <source>
        <dbReference type="EMBL" id="GAG01906.1"/>
    </source>
</evidence>
<accession>X0VMX5</accession>
<keyword evidence="1" id="KW-0472">Membrane</keyword>
<evidence type="ECO:0000256" key="1">
    <source>
        <dbReference type="SAM" id="Phobius"/>
    </source>
</evidence>